<reference evidence="1" key="3">
    <citation type="submission" date="2025-09" db="UniProtKB">
        <authorList>
            <consortium name="Ensembl"/>
        </authorList>
    </citation>
    <scope>IDENTIFICATION</scope>
</reference>
<dbReference type="HOGENOM" id="CLU_000288_181_1_1"/>
<protein>
    <submittedName>
        <fullName evidence="1">Uncharacterized protein</fullName>
    </submittedName>
</protein>
<dbReference type="InterPro" id="IPR011009">
    <property type="entry name" value="Kinase-like_dom_sf"/>
</dbReference>
<dbReference type="STRING" id="9305.ENSSHAP00000011367"/>
<dbReference type="InParanoid" id="G3W7G2"/>
<reference evidence="1 2" key="1">
    <citation type="journal article" date="2011" name="Proc. Natl. Acad. Sci. U.S.A.">
        <title>Genetic diversity and population structure of the endangered marsupial Sarcophilus harrisii (Tasmanian devil).</title>
        <authorList>
            <person name="Miller W."/>
            <person name="Hayes V.M."/>
            <person name="Ratan A."/>
            <person name="Petersen D.C."/>
            <person name="Wittekindt N.E."/>
            <person name="Miller J."/>
            <person name="Walenz B."/>
            <person name="Knight J."/>
            <person name="Qi J."/>
            <person name="Zhao F."/>
            <person name="Wang Q."/>
            <person name="Bedoya-Reina O.C."/>
            <person name="Katiyar N."/>
            <person name="Tomsho L.P."/>
            <person name="Kasson L.M."/>
            <person name="Hardie R.A."/>
            <person name="Woodbridge P."/>
            <person name="Tindall E.A."/>
            <person name="Bertelsen M.F."/>
            <person name="Dixon D."/>
            <person name="Pyecroft S."/>
            <person name="Helgen K.M."/>
            <person name="Lesk A.M."/>
            <person name="Pringle T.H."/>
            <person name="Patterson N."/>
            <person name="Zhang Y."/>
            <person name="Kreiss A."/>
            <person name="Woods G.M."/>
            <person name="Jones M.E."/>
            <person name="Schuster S.C."/>
        </authorList>
    </citation>
    <scope>NUCLEOTIDE SEQUENCE [LARGE SCALE GENOMIC DNA]</scope>
</reference>
<evidence type="ECO:0000313" key="1">
    <source>
        <dbReference type="Ensembl" id="ENSSHAP00000011367.2"/>
    </source>
</evidence>
<dbReference type="Proteomes" id="UP000007648">
    <property type="component" value="Unassembled WGS sequence"/>
</dbReference>
<dbReference type="SUPFAM" id="SSF56112">
    <property type="entry name" value="Protein kinase-like (PK-like)"/>
    <property type="match status" value="1"/>
</dbReference>
<proteinExistence type="predicted"/>
<dbReference type="Ensembl" id="ENSSHAT00000011463.2">
    <property type="protein sequence ID" value="ENSSHAP00000011367.2"/>
    <property type="gene ID" value="ENSSHAG00000009776.2"/>
</dbReference>
<dbReference type="GeneTree" id="ENSGT00940000160790"/>
<dbReference type="Gene3D" id="3.30.200.20">
    <property type="entry name" value="Phosphorylase Kinase, domain 1"/>
    <property type="match status" value="1"/>
</dbReference>
<dbReference type="eggNOG" id="KOG0660">
    <property type="taxonomic scope" value="Eukaryota"/>
</dbReference>
<dbReference type="AlphaFoldDB" id="G3W7G2"/>
<keyword evidence="2" id="KW-1185">Reference proteome</keyword>
<organism evidence="1 2">
    <name type="scientific">Sarcophilus harrisii</name>
    <name type="common">Tasmanian devil</name>
    <name type="synonym">Sarcophilus laniarius</name>
    <dbReference type="NCBI Taxonomy" id="9305"/>
    <lineage>
        <taxon>Eukaryota</taxon>
        <taxon>Metazoa</taxon>
        <taxon>Chordata</taxon>
        <taxon>Craniata</taxon>
        <taxon>Vertebrata</taxon>
        <taxon>Euteleostomi</taxon>
        <taxon>Mammalia</taxon>
        <taxon>Metatheria</taxon>
        <taxon>Dasyuromorphia</taxon>
        <taxon>Dasyuridae</taxon>
        <taxon>Sarcophilus</taxon>
    </lineage>
</organism>
<accession>G3W7G2</accession>
<sequence>MLVLDSDRRVSATEALAHPYFAQYHDPEDEPEAEPYDESIENKERTIEEWKELTYEEVISFKAPELPMDGLEIEP</sequence>
<dbReference type="Gene3D" id="1.10.510.10">
    <property type="entry name" value="Transferase(Phosphotransferase) domain 1"/>
    <property type="match status" value="1"/>
</dbReference>
<reference evidence="1" key="2">
    <citation type="submission" date="2025-08" db="UniProtKB">
        <authorList>
            <consortium name="Ensembl"/>
        </authorList>
    </citation>
    <scope>IDENTIFICATION</scope>
</reference>
<name>G3W7G2_SARHA</name>
<evidence type="ECO:0000313" key="2">
    <source>
        <dbReference type="Proteomes" id="UP000007648"/>
    </source>
</evidence>